<dbReference type="SMART" id="SM00450">
    <property type="entry name" value="RHOD"/>
    <property type="match status" value="1"/>
</dbReference>
<protein>
    <submittedName>
        <fullName evidence="9">Redoxin domain-containing protein</fullName>
    </submittedName>
</protein>
<evidence type="ECO:0000313" key="9">
    <source>
        <dbReference type="EMBL" id="MBC8576632.1"/>
    </source>
</evidence>
<dbReference type="InterPro" id="IPR001763">
    <property type="entry name" value="Rhodanese-like_dom"/>
</dbReference>
<dbReference type="InterPro" id="IPR013740">
    <property type="entry name" value="Redoxin"/>
</dbReference>
<dbReference type="InterPro" id="IPR013766">
    <property type="entry name" value="Thioredoxin_domain"/>
</dbReference>
<feature type="domain" description="Thioredoxin" evidence="8">
    <location>
        <begin position="33"/>
        <end position="197"/>
    </location>
</feature>
<dbReference type="PANTHER" id="PTHR42852:SF6">
    <property type="entry name" value="THIOL:DISULFIDE INTERCHANGE PROTEIN DSBE"/>
    <property type="match status" value="1"/>
</dbReference>
<name>A0ABR7NJP4_9FIRM</name>
<evidence type="ECO:0000256" key="3">
    <source>
        <dbReference type="ARBA" id="ARBA00022968"/>
    </source>
</evidence>
<gene>
    <name evidence="9" type="ORF">H8717_09480</name>
</gene>
<evidence type="ECO:0000256" key="5">
    <source>
        <dbReference type="ARBA" id="ARBA00023284"/>
    </source>
</evidence>
<dbReference type="InterPro" id="IPR036249">
    <property type="entry name" value="Thioredoxin-like_sf"/>
</dbReference>
<dbReference type="PANTHER" id="PTHR42852">
    <property type="entry name" value="THIOL:DISULFIDE INTERCHANGE PROTEIN DSBE"/>
    <property type="match status" value="1"/>
</dbReference>
<sequence length="334" mass="36908">MKSKKTIALIALLILVISGAAFLYQRLGAGIRGEGPSVIPASSAPAEGQDGESSETEEVRTPLPGTLSFTDPDGSTITLDELRGKPLVLNFWATWCGYCRKEMPDFLEVYQEYRESVQFVMLNVGETREAASDFLAKNGWEDLPVYYDDLNLQMARAFGASGLPMTFFIDSEGYLAAYEPGMTTAERLRTGIGMILPAAEPKTADGASASQEVVNPSWCTMKPVYTKIDPENAKNLIDEAVESESFFLLDVRTEAEYQEKHIPGAVLIPVDELSERAEREFPDQRSLILVYCRSGRRSEQAARMLVEMGYNHVYDFGGINDWPYETVSGSEAGD</sequence>
<comment type="caution">
    <text evidence="9">The sequence shown here is derived from an EMBL/GenBank/DDBJ whole genome shotgun (WGS) entry which is preliminary data.</text>
</comment>
<dbReference type="EMBL" id="JACRTB010000013">
    <property type="protein sequence ID" value="MBC8576632.1"/>
    <property type="molecule type" value="Genomic_DNA"/>
</dbReference>
<dbReference type="SUPFAM" id="SSF52821">
    <property type="entry name" value="Rhodanese/Cell cycle control phosphatase"/>
    <property type="match status" value="1"/>
</dbReference>
<organism evidence="9 10">
    <name type="scientific">Yanshouia hominis</name>
    <dbReference type="NCBI Taxonomy" id="2763673"/>
    <lineage>
        <taxon>Bacteria</taxon>
        <taxon>Bacillati</taxon>
        <taxon>Bacillota</taxon>
        <taxon>Clostridia</taxon>
        <taxon>Eubacteriales</taxon>
        <taxon>Oscillospiraceae</taxon>
        <taxon>Yanshouia</taxon>
    </lineage>
</organism>
<evidence type="ECO:0000256" key="1">
    <source>
        <dbReference type="ARBA" id="ARBA00004196"/>
    </source>
</evidence>
<keyword evidence="5" id="KW-0676">Redox-active center</keyword>
<dbReference type="InterPro" id="IPR001307">
    <property type="entry name" value="Thiosulphate_STrfase_CS"/>
</dbReference>
<evidence type="ECO:0000259" key="8">
    <source>
        <dbReference type="PROSITE" id="PS51352"/>
    </source>
</evidence>
<dbReference type="PROSITE" id="PS51352">
    <property type="entry name" value="THIOREDOXIN_2"/>
    <property type="match status" value="1"/>
</dbReference>
<keyword evidence="4" id="KW-1015">Disulfide bond</keyword>
<evidence type="ECO:0000259" key="7">
    <source>
        <dbReference type="PROSITE" id="PS50206"/>
    </source>
</evidence>
<keyword evidence="3" id="KW-0735">Signal-anchor</keyword>
<comment type="subcellular location">
    <subcellularLocation>
        <location evidence="1">Cell envelope</location>
    </subcellularLocation>
</comment>
<evidence type="ECO:0000256" key="6">
    <source>
        <dbReference type="SAM" id="MobiDB-lite"/>
    </source>
</evidence>
<dbReference type="InterPro" id="IPR036873">
    <property type="entry name" value="Rhodanese-like_dom_sf"/>
</dbReference>
<accession>A0ABR7NJP4</accession>
<feature type="region of interest" description="Disordered" evidence="6">
    <location>
        <begin position="38"/>
        <end position="67"/>
    </location>
</feature>
<dbReference type="CDD" id="cd00158">
    <property type="entry name" value="RHOD"/>
    <property type="match status" value="1"/>
</dbReference>
<evidence type="ECO:0000313" key="10">
    <source>
        <dbReference type="Proteomes" id="UP000658131"/>
    </source>
</evidence>
<dbReference type="PROSITE" id="PS50206">
    <property type="entry name" value="RHODANESE_3"/>
    <property type="match status" value="1"/>
</dbReference>
<proteinExistence type="predicted"/>
<dbReference type="Pfam" id="PF00581">
    <property type="entry name" value="Rhodanese"/>
    <property type="match status" value="1"/>
</dbReference>
<dbReference type="Gene3D" id="3.40.30.10">
    <property type="entry name" value="Glutaredoxin"/>
    <property type="match status" value="1"/>
</dbReference>
<keyword evidence="3" id="KW-0812">Transmembrane</keyword>
<dbReference type="Gene3D" id="3.40.250.10">
    <property type="entry name" value="Rhodanese-like domain"/>
    <property type="match status" value="1"/>
</dbReference>
<dbReference type="InterPro" id="IPR017937">
    <property type="entry name" value="Thioredoxin_CS"/>
</dbReference>
<dbReference type="InterPro" id="IPR050553">
    <property type="entry name" value="Thioredoxin_ResA/DsbE_sf"/>
</dbReference>
<dbReference type="SUPFAM" id="SSF52833">
    <property type="entry name" value="Thioredoxin-like"/>
    <property type="match status" value="1"/>
</dbReference>
<keyword evidence="10" id="KW-1185">Reference proteome</keyword>
<evidence type="ECO:0000256" key="4">
    <source>
        <dbReference type="ARBA" id="ARBA00023157"/>
    </source>
</evidence>
<dbReference type="Pfam" id="PF08534">
    <property type="entry name" value="Redoxin"/>
    <property type="match status" value="1"/>
</dbReference>
<reference evidence="9 10" key="1">
    <citation type="submission" date="2020-08" db="EMBL/GenBank/DDBJ databases">
        <title>Genome public.</title>
        <authorList>
            <person name="Liu C."/>
            <person name="Sun Q."/>
        </authorList>
    </citation>
    <scope>NUCLEOTIDE SEQUENCE [LARGE SCALE GENOMIC DNA]</scope>
    <source>
        <strain evidence="9 10">BX1</strain>
    </source>
</reference>
<keyword evidence="2" id="KW-0201">Cytochrome c-type biogenesis</keyword>
<dbReference type="PROSITE" id="PS00380">
    <property type="entry name" value="RHODANESE_1"/>
    <property type="match status" value="1"/>
</dbReference>
<dbReference type="Proteomes" id="UP000658131">
    <property type="component" value="Unassembled WGS sequence"/>
</dbReference>
<evidence type="ECO:0000256" key="2">
    <source>
        <dbReference type="ARBA" id="ARBA00022748"/>
    </source>
</evidence>
<dbReference type="RefSeq" id="WP_262400137.1">
    <property type="nucleotide sequence ID" value="NZ_JACRTB010000013.1"/>
</dbReference>
<feature type="domain" description="Rhodanese" evidence="7">
    <location>
        <begin position="242"/>
        <end position="328"/>
    </location>
</feature>
<dbReference type="CDD" id="cd02966">
    <property type="entry name" value="TlpA_like_family"/>
    <property type="match status" value="1"/>
</dbReference>
<dbReference type="PROSITE" id="PS00194">
    <property type="entry name" value="THIOREDOXIN_1"/>
    <property type="match status" value="1"/>
</dbReference>